<keyword evidence="2" id="KW-0238">DNA-binding</keyword>
<feature type="compositionally biased region" description="Basic residues" evidence="4">
    <location>
        <begin position="116"/>
        <end position="126"/>
    </location>
</feature>
<sequence>MSTPYEGRIPATPERLAAAAGTFDLLSVPGRLHLVWLLAGGESDVTTLSERTGASIPATSQQLAKLRAAGVVSSRREGRRQLYRVDDPHIVTLVQAMFEHIAADGTIALDPDERRPPRRPRFQSAG</sequence>
<comment type="caution">
    <text evidence="6">The sequence shown here is derived from an EMBL/GenBank/DDBJ whole genome shotgun (WGS) entry which is preliminary data.</text>
</comment>
<keyword evidence="7" id="KW-1185">Reference proteome</keyword>
<dbReference type="GO" id="GO:0003700">
    <property type="term" value="F:DNA-binding transcription factor activity"/>
    <property type="evidence" value="ECO:0007669"/>
    <property type="project" value="InterPro"/>
</dbReference>
<dbReference type="InterPro" id="IPR051011">
    <property type="entry name" value="Metal_resp_trans_reg"/>
</dbReference>
<dbReference type="PROSITE" id="PS50987">
    <property type="entry name" value="HTH_ARSR_2"/>
    <property type="match status" value="1"/>
</dbReference>
<evidence type="ECO:0000256" key="4">
    <source>
        <dbReference type="SAM" id="MobiDB-lite"/>
    </source>
</evidence>
<dbReference type="GO" id="GO:0003677">
    <property type="term" value="F:DNA binding"/>
    <property type="evidence" value="ECO:0007669"/>
    <property type="project" value="UniProtKB-KW"/>
</dbReference>
<gene>
    <name evidence="6" type="primary">kmtR_2</name>
    <name evidence="6" type="ORF">RS86_02814</name>
</gene>
<reference evidence="6 7" key="1">
    <citation type="submission" date="2015-02" db="EMBL/GenBank/DDBJ databases">
        <title>Draft genome sequences of ten Microbacterium spp. with emphasis on heavy metal contaminated environments.</title>
        <authorList>
            <person name="Corretto E."/>
        </authorList>
    </citation>
    <scope>NUCLEOTIDE SEQUENCE [LARGE SCALE GENOMIC DNA]</scope>
    <source>
        <strain evidence="6 7">ARN176</strain>
    </source>
</reference>
<evidence type="ECO:0000256" key="2">
    <source>
        <dbReference type="ARBA" id="ARBA00023125"/>
    </source>
</evidence>
<dbReference type="InterPro" id="IPR036390">
    <property type="entry name" value="WH_DNA-bd_sf"/>
</dbReference>
<dbReference type="EMBL" id="JYIX01000037">
    <property type="protein sequence ID" value="KJL32342.1"/>
    <property type="molecule type" value="Genomic_DNA"/>
</dbReference>
<keyword evidence="1" id="KW-0805">Transcription regulation</keyword>
<dbReference type="PRINTS" id="PR00778">
    <property type="entry name" value="HTHARSR"/>
</dbReference>
<dbReference type="SMART" id="SM00418">
    <property type="entry name" value="HTH_ARSR"/>
    <property type="match status" value="1"/>
</dbReference>
<dbReference type="Pfam" id="PF01022">
    <property type="entry name" value="HTH_5"/>
    <property type="match status" value="1"/>
</dbReference>
<proteinExistence type="predicted"/>
<evidence type="ECO:0000259" key="5">
    <source>
        <dbReference type="PROSITE" id="PS50987"/>
    </source>
</evidence>
<evidence type="ECO:0000313" key="6">
    <source>
        <dbReference type="EMBL" id="KJL32342.1"/>
    </source>
</evidence>
<dbReference type="STRING" id="582680.RS86_02814"/>
<dbReference type="InterPro" id="IPR036388">
    <property type="entry name" value="WH-like_DNA-bd_sf"/>
</dbReference>
<accession>A0A0F0LGJ0</accession>
<dbReference type="NCBIfam" id="NF033788">
    <property type="entry name" value="HTH_metalloreg"/>
    <property type="match status" value="1"/>
</dbReference>
<dbReference type="PANTHER" id="PTHR43132:SF8">
    <property type="entry name" value="HTH-TYPE TRANSCRIPTIONAL REGULATOR KMTR"/>
    <property type="match status" value="1"/>
</dbReference>
<dbReference type="PANTHER" id="PTHR43132">
    <property type="entry name" value="ARSENICAL RESISTANCE OPERON REPRESSOR ARSR-RELATED"/>
    <property type="match status" value="1"/>
</dbReference>
<evidence type="ECO:0000256" key="1">
    <source>
        <dbReference type="ARBA" id="ARBA00023015"/>
    </source>
</evidence>
<dbReference type="InterPro" id="IPR011991">
    <property type="entry name" value="ArsR-like_HTH"/>
</dbReference>
<dbReference type="RefSeq" id="WP_045272845.1">
    <property type="nucleotide sequence ID" value="NZ_JYIX01000037.1"/>
</dbReference>
<protein>
    <submittedName>
        <fullName evidence="6">HTH-type transcriptional regulator KmtR</fullName>
    </submittedName>
</protein>
<organism evidence="6 7">
    <name type="scientific">Microbacterium azadirachtae</name>
    <dbReference type="NCBI Taxonomy" id="582680"/>
    <lineage>
        <taxon>Bacteria</taxon>
        <taxon>Bacillati</taxon>
        <taxon>Actinomycetota</taxon>
        <taxon>Actinomycetes</taxon>
        <taxon>Micrococcales</taxon>
        <taxon>Microbacteriaceae</taxon>
        <taxon>Microbacterium</taxon>
    </lineage>
</organism>
<feature type="region of interest" description="Disordered" evidence="4">
    <location>
        <begin position="105"/>
        <end position="126"/>
    </location>
</feature>
<dbReference type="Gene3D" id="1.10.10.10">
    <property type="entry name" value="Winged helix-like DNA-binding domain superfamily/Winged helix DNA-binding domain"/>
    <property type="match status" value="1"/>
</dbReference>
<dbReference type="AlphaFoldDB" id="A0A0F0LGJ0"/>
<evidence type="ECO:0000313" key="7">
    <source>
        <dbReference type="Proteomes" id="UP000033740"/>
    </source>
</evidence>
<dbReference type="CDD" id="cd00090">
    <property type="entry name" value="HTH_ARSR"/>
    <property type="match status" value="1"/>
</dbReference>
<dbReference type="InterPro" id="IPR001845">
    <property type="entry name" value="HTH_ArsR_DNA-bd_dom"/>
</dbReference>
<feature type="domain" description="HTH arsR-type" evidence="5">
    <location>
        <begin position="11"/>
        <end position="105"/>
    </location>
</feature>
<dbReference type="SUPFAM" id="SSF46785">
    <property type="entry name" value="Winged helix' DNA-binding domain"/>
    <property type="match status" value="1"/>
</dbReference>
<evidence type="ECO:0000256" key="3">
    <source>
        <dbReference type="ARBA" id="ARBA00023163"/>
    </source>
</evidence>
<name>A0A0F0LGJ0_9MICO</name>
<dbReference type="Proteomes" id="UP000033740">
    <property type="component" value="Unassembled WGS sequence"/>
</dbReference>
<dbReference type="PATRIC" id="fig|582680.6.peg.2889"/>
<keyword evidence="3" id="KW-0804">Transcription</keyword>